<dbReference type="STRING" id="946122.A0A0C2XBD8"/>
<dbReference type="InParanoid" id="A0A0C2XBD8"/>
<feature type="region of interest" description="Disordered" evidence="1">
    <location>
        <begin position="371"/>
        <end position="400"/>
    </location>
</feature>
<feature type="region of interest" description="Disordered" evidence="1">
    <location>
        <begin position="190"/>
        <end position="261"/>
    </location>
</feature>
<sequence>MPKAISRPYLSTSLSEFHLPSSSSPGASSSALTLDDPPIIIQRWRRPSLLAARHHSPLASSFTLHSRRRSHSSGRTMADDFESDRERMSTESPTSSSENPTPPLKNPETADDAEQDIKNTVLKFPSTPPRRRSSASMDTVDSYFQLQSSTRRLPFSVKQPRIVSLLAESRPDEIEVKSEAAFQRLISSFSDLPSQPRTPRSAADRGRYPEEAVDDDFHREETPSDDEGPPADTLLFSTPGGNEPISISKTHTPSGSIHSINSEDLNSVSECSGLGNGFMDIDMHWPPSISAMSTPTSHWRRFTPPPSGSAVRSTKRKLDDRFDPYPSASKRRAVSPSLSHLREAHGGSLGSPISRNGNSRLPIAIPITIPGSSTSSATSSPTIGSFGSSFPRVMSSTSSPTLRATNLGLASPILRPVVRGSVSVRRGDEEREVEGAGEGVSGMTLS</sequence>
<feature type="compositionally biased region" description="Low complexity" evidence="1">
    <location>
        <begin position="371"/>
        <end position="385"/>
    </location>
</feature>
<evidence type="ECO:0000256" key="1">
    <source>
        <dbReference type="SAM" id="MobiDB-lite"/>
    </source>
</evidence>
<evidence type="ECO:0000313" key="3">
    <source>
        <dbReference type="Proteomes" id="UP000054549"/>
    </source>
</evidence>
<feature type="region of interest" description="Disordered" evidence="1">
    <location>
        <begin position="291"/>
        <end position="357"/>
    </location>
</feature>
<gene>
    <name evidence="2" type="ORF">M378DRAFT_65550</name>
</gene>
<dbReference type="EMBL" id="KN818222">
    <property type="protein sequence ID" value="KIL71727.1"/>
    <property type="molecule type" value="Genomic_DNA"/>
</dbReference>
<dbReference type="Proteomes" id="UP000054549">
    <property type="component" value="Unassembled WGS sequence"/>
</dbReference>
<dbReference type="HOGENOM" id="CLU_052537_0_0_1"/>
<dbReference type="OrthoDB" id="5396103at2759"/>
<feature type="compositionally biased region" description="Low complexity" evidence="1">
    <location>
        <begin position="90"/>
        <end position="99"/>
    </location>
</feature>
<accession>A0A0C2XBD8</accession>
<organism evidence="2 3">
    <name type="scientific">Amanita muscaria (strain Koide BX008)</name>
    <dbReference type="NCBI Taxonomy" id="946122"/>
    <lineage>
        <taxon>Eukaryota</taxon>
        <taxon>Fungi</taxon>
        <taxon>Dikarya</taxon>
        <taxon>Basidiomycota</taxon>
        <taxon>Agaricomycotina</taxon>
        <taxon>Agaricomycetes</taxon>
        <taxon>Agaricomycetidae</taxon>
        <taxon>Agaricales</taxon>
        <taxon>Pluteineae</taxon>
        <taxon>Amanitaceae</taxon>
        <taxon>Amanita</taxon>
    </lineage>
</organism>
<feature type="region of interest" description="Disordered" evidence="1">
    <location>
        <begin position="423"/>
        <end position="446"/>
    </location>
</feature>
<feature type="region of interest" description="Disordered" evidence="1">
    <location>
        <begin position="14"/>
        <end position="33"/>
    </location>
</feature>
<feature type="region of interest" description="Disordered" evidence="1">
    <location>
        <begin position="62"/>
        <end position="114"/>
    </location>
</feature>
<dbReference type="AlphaFoldDB" id="A0A0C2XBD8"/>
<feature type="compositionally biased region" description="Low complexity" evidence="1">
    <location>
        <begin position="14"/>
        <end position="31"/>
    </location>
</feature>
<proteinExistence type="predicted"/>
<name>A0A0C2XBD8_AMAMK</name>
<feature type="compositionally biased region" description="Polar residues" evidence="1">
    <location>
        <begin position="235"/>
        <end position="261"/>
    </location>
</feature>
<evidence type="ECO:0000313" key="2">
    <source>
        <dbReference type="EMBL" id="KIL71727.1"/>
    </source>
</evidence>
<keyword evidence="3" id="KW-1185">Reference proteome</keyword>
<feature type="compositionally biased region" description="Basic and acidic residues" evidence="1">
    <location>
        <begin position="202"/>
        <end position="222"/>
    </location>
</feature>
<protein>
    <submittedName>
        <fullName evidence="2">Uncharacterized protein</fullName>
    </submittedName>
</protein>
<reference evidence="2 3" key="1">
    <citation type="submission" date="2014-04" db="EMBL/GenBank/DDBJ databases">
        <title>Evolutionary Origins and Diversification of the Mycorrhizal Mutualists.</title>
        <authorList>
            <consortium name="DOE Joint Genome Institute"/>
            <consortium name="Mycorrhizal Genomics Consortium"/>
            <person name="Kohler A."/>
            <person name="Kuo A."/>
            <person name="Nagy L.G."/>
            <person name="Floudas D."/>
            <person name="Copeland A."/>
            <person name="Barry K.W."/>
            <person name="Cichocki N."/>
            <person name="Veneault-Fourrey C."/>
            <person name="LaButti K."/>
            <person name="Lindquist E.A."/>
            <person name="Lipzen A."/>
            <person name="Lundell T."/>
            <person name="Morin E."/>
            <person name="Murat C."/>
            <person name="Riley R."/>
            <person name="Ohm R."/>
            <person name="Sun H."/>
            <person name="Tunlid A."/>
            <person name="Henrissat B."/>
            <person name="Grigoriev I.V."/>
            <person name="Hibbett D.S."/>
            <person name="Martin F."/>
        </authorList>
    </citation>
    <scope>NUCLEOTIDE SEQUENCE [LARGE SCALE GENOMIC DNA]</scope>
    <source>
        <strain evidence="2 3">Koide BX008</strain>
    </source>
</reference>